<proteinExistence type="predicted"/>
<name>A0A3M7R9Y6_BRAPC</name>
<protein>
    <submittedName>
        <fullName evidence="1">Uncharacterized protein</fullName>
    </submittedName>
</protein>
<gene>
    <name evidence="1" type="ORF">BpHYR1_011119</name>
</gene>
<accession>A0A3M7R9Y6</accession>
<comment type="caution">
    <text evidence="1">The sequence shown here is derived from an EMBL/GenBank/DDBJ whole genome shotgun (WGS) entry which is preliminary data.</text>
</comment>
<dbReference type="Proteomes" id="UP000276133">
    <property type="component" value="Unassembled WGS sequence"/>
</dbReference>
<dbReference type="EMBL" id="REGN01003874">
    <property type="protein sequence ID" value="RNA20340.1"/>
    <property type="molecule type" value="Genomic_DNA"/>
</dbReference>
<sequence length="77" mass="9262">MVVGVVAQSARTLGILKLKIISKYHFNSKKRFTCYYLYLALKIKIKFKNEFQILKFQIKFKISLFIELLWFLNEKIL</sequence>
<dbReference type="AlphaFoldDB" id="A0A3M7R9Y6"/>
<organism evidence="1 2">
    <name type="scientific">Brachionus plicatilis</name>
    <name type="common">Marine rotifer</name>
    <name type="synonym">Brachionus muelleri</name>
    <dbReference type="NCBI Taxonomy" id="10195"/>
    <lineage>
        <taxon>Eukaryota</taxon>
        <taxon>Metazoa</taxon>
        <taxon>Spiralia</taxon>
        <taxon>Gnathifera</taxon>
        <taxon>Rotifera</taxon>
        <taxon>Eurotatoria</taxon>
        <taxon>Monogononta</taxon>
        <taxon>Pseudotrocha</taxon>
        <taxon>Ploima</taxon>
        <taxon>Brachionidae</taxon>
        <taxon>Brachionus</taxon>
    </lineage>
</organism>
<evidence type="ECO:0000313" key="2">
    <source>
        <dbReference type="Proteomes" id="UP000276133"/>
    </source>
</evidence>
<evidence type="ECO:0000313" key="1">
    <source>
        <dbReference type="EMBL" id="RNA20340.1"/>
    </source>
</evidence>
<keyword evidence="2" id="KW-1185">Reference proteome</keyword>
<reference evidence="1 2" key="1">
    <citation type="journal article" date="2018" name="Sci. Rep.">
        <title>Genomic signatures of local adaptation to the degree of environmental predictability in rotifers.</title>
        <authorList>
            <person name="Franch-Gras L."/>
            <person name="Hahn C."/>
            <person name="Garcia-Roger E.M."/>
            <person name="Carmona M.J."/>
            <person name="Serra M."/>
            <person name="Gomez A."/>
        </authorList>
    </citation>
    <scope>NUCLEOTIDE SEQUENCE [LARGE SCALE GENOMIC DNA]</scope>
    <source>
        <strain evidence="1">HYR1</strain>
    </source>
</reference>